<gene>
    <name evidence="2" type="ORF">PXEA_LOCUS2138</name>
</gene>
<feature type="compositionally biased region" description="Low complexity" evidence="1">
    <location>
        <begin position="694"/>
        <end position="708"/>
    </location>
</feature>
<name>A0A3S5CHG9_9PLAT</name>
<feature type="region of interest" description="Disordered" evidence="1">
    <location>
        <begin position="815"/>
        <end position="840"/>
    </location>
</feature>
<dbReference type="AlphaFoldDB" id="A0A3S5CHG9"/>
<organism evidence="2 3">
    <name type="scientific">Protopolystoma xenopodis</name>
    <dbReference type="NCBI Taxonomy" id="117903"/>
    <lineage>
        <taxon>Eukaryota</taxon>
        <taxon>Metazoa</taxon>
        <taxon>Spiralia</taxon>
        <taxon>Lophotrochozoa</taxon>
        <taxon>Platyhelminthes</taxon>
        <taxon>Monogenea</taxon>
        <taxon>Polyopisthocotylea</taxon>
        <taxon>Polystomatidea</taxon>
        <taxon>Polystomatidae</taxon>
        <taxon>Protopolystoma</taxon>
    </lineage>
</organism>
<feature type="compositionally biased region" description="Polar residues" evidence="1">
    <location>
        <begin position="345"/>
        <end position="355"/>
    </location>
</feature>
<feature type="compositionally biased region" description="Basic and acidic residues" evidence="1">
    <location>
        <begin position="497"/>
        <end position="510"/>
    </location>
</feature>
<feature type="compositionally biased region" description="Polar residues" evidence="1">
    <location>
        <begin position="38"/>
        <end position="58"/>
    </location>
</feature>
<proteinExistence type="predicted"/>
<feature type="region of interest" description="Disordered" evidence="1">
    <location>
        <begin position="326"/>
        <end position="355"/>
    </location>
</feature>
<feature type="compositionally biased region" description="Low complexity" evidence="1">
    <location>
        <begin position="825"/>
        <end position="835"/>
    </location>
</feature>
<feature type="compositionally biased region" description="Low complexity" evidence="1">
    <location>
        <begin position="1"/>
        <end position="20"/>
    </location>
</feature>
<feature type="compositionally biased region" description="Polar residues" evidence="1">
    <location>
        <begin position="671"/>
        <end position="689"/>
    </location>
</feature>
<feature type="region of interest" description="Disordered" evidence="1">
    <location>
        <begin position="656"/>
        <end position="715"/>
    </location>
</feature>
<dbReference type="Proteomes" id="UP000784294">
    <property type="component" value="Unassembled WGS sequence"/>
</dbReference>
<evidence type="ECO:0000313" key="2">
    <source>
        <dbReference type="EMBL" id="VEL08698.1"/>
    </source>
</evidence>
<reference evidence="2" key="1">
    <citation type="submission" date="2018-11" db="EMBL/GenBank/DDBJ databases">
        <authorList>
            <consortium name="Pathogen Informatics"/>
        </authorList>
    </citation>
    <scope>NUCLEOTIDE SEQUENCE</scope>
</reference>
<accession>A0A3S5CHG9</accession>
<keyword evidence="3" id="KW-1185">Reference proteome</keyword>
<feature type="region of interest" description="Disordered" evidence="1">
    <location>
        <begin position="1"/>
        <end position="72"/>
    </location>
</feature>
<protein>
    <submittedName>
        <fullName evidence="2">Uncharacterized protein</fullName>
    </submittedName>
</protein>
<feature type="region of interest" description="Disordered" evidence="1">
    <location>
        <begin position="488"/>
        <end position="559"/>
    </location>
</feature>
<feature type="region of interest" description="Disordered" evidence="1">
    <location>
        <begin position="762"/>
        <end position="784"/>
    </location>
</feature>
<evidence type="ECO:0000313" key="3">
    <source>
        <dbReference type="Proteomes" id="UP000784294"/>
    </source>
</evidence>
<sequence>MTAPVDLDSSVSSSTLPPLSNDASNAPLDSISGAHDLSTPSATSTRCARQETSQSQALLSLPEGSDHSGKSNRSFLHSVLSRVTEAIKEHDRRKVPQLALDTTESLLLAESINLLPASESLSSAQPVCEPEQISFSEPAPESGFVSELTSVAVAKEPETTSTRELENKIGIQENLILTGNEDIEEEGSYQRRRKRKLRKLLGDPILGEPEPPQIRDHCNGARKLFHLDIVSPVMQTSKNQGKSADQSLLHSIPRPITDTNCHSTISVETNSLNHPIASLPTGSPSMYKRSAYGAPDNLSSDTEAADDNAITAQRPALTTVSKLSANLTSRNDTEDSNGRNVSAAEVSSNQNCMSESDLNKALSLPKPTDNKKDWVNISHRPLFNEKMKRANRPDSKSLSDDIQFERPGRMKKAGIVDGDLMVSSAIFSSSHISDQNKEFVGQMTAILDPTAAVSNEIEVRISEEELRDNVENRIVGKSLDRTTSRDKLVFPPQMNNDRSDIEEKRRRLDQRSFSITSKNDDLSTQFADKTVPPTSVESGETNLARGSNHRHSFSSKEAVSTRILPRRPLRPLPNNVLAWIVSTCPEPADEQQRLIKLLACSQSLSSTKTANSALESSNALNCSSNDLVRSPNDFLATLRSELASFARPKRRDRNFRPRSLTGILLAPPSPQVSSELPQEFSSTPDSSVSKEVVSHNSSHSTSHSTSSTLEKVTTNAVSPYKPPPMARHSDAMVLTSPVLVLPPSSSEVPLERNLRAINDKVAKSDQAVQTPSSPKKHIVSSFTSPMPQHMTLSSMLSKSTSPLITLTSAIGVGTSPSLLPPSPPSSLANSTSSATVQTSPSSIIHKNLPSIAMSLTQASQMSSSMASFATSADAFGSVDAASMFSGLRAVYRQMNIIADREEAL</sequence>
<feature type="compositionally biased region" description="Polar residues" evidence="1">
    <location>
        <begin position="511"/>
        <end position="545"/>
    </location>
</feature>
<comment type="caution">
    <text evidence="2">The sequence shown here is derived from an EMBL/GenBank/DDBJ whole genome shotgun (WGS) entry which is preliminary data.</text>
</comment>
<feature type="region of interest" description="Disordered" evidence="1">
    <location>
        <begin position="282"/>
        <end position="303"/>
    </location>
</feature>
<evidence type="ECO:0000256" key="1">
    <source>
        <dbReference type="SAM" id="MobiDB-lite"/>
    </source>
</evidence>
<dbReference type="EMBL" id="CAAALY010004534">
    <property type="protein sequence ID" value="VEL08698.1"/>
    <property type="molecule type" value="Genomic_DNA"/>
</dbReference>